<dbReference type="SMART" id="SM00349">
    <property type="entry name" value="KRAB"/>
    <property type="match status" value="1"/>
</dbReference>
<keyword evidence="4 8" id="KW-0863">Zinc-finger</keyword>
<dbReference type="InterPro" id="IPR001909">
    <property type="entry name" value="KRAB"/>
</dbReference>
<dbReference type="FunFam" id="3.30.160.60:FF:002254">
    <property type="entry name" value="Zinc finger protein 540"/>
    <property type="match status" value="1"/>
</dbReference>
<keyword evidence="7" id="KW-0804">Transcription</keyword>
<evidence type="ECO:0000256" key="4">
    <source>
        <dbReference type="ARBA" id="ARBA00022771"/>
    </source>
</evidence>
<keyword evidence="3" id="KW-0677">Repeat</keyword>
<evidence type="ECO:0000256" key="1">
    <source>
        <dbReference type="ARBA" id="ARBA00004123"/>
    </source>
</evidence>
<evidence type="ECO:0000259" key="10">
    <source>
        <dbReference type="PROSITE" id="PS50805"/>
    </source>
</evidence>
<evidence type="ECO:0000256" key="6">
    <source>
        <dbReference type="ARBA" id="ARBA00023015"/>
    </source>
</evidence>
<dbReference type="Proteomes" id="UP000694386">
    <property type="component" value="Unplaced"/>
</dbReference>
<dbReference type="SMART" id="SM00355">
    <property type="entry name" value="ZnF_C2H2"/>
    <property type="match status" value="3"/>
</dbReference>
<comment type="subcellular location">
    <subcellularLocation>
        <location evidence="1">Nucleus</location>
    </subcellularLocation>
</comment>
<feature type="domain" description="C2H2-type" evidence="9">
    <location>
        <begin position="92"/>
        <end position="119"/>
    </location>
</feature>
<proteinExistence type="predicted"/>
<feature type="domain" description="C2H2-type" evidence="9">
    <location>
        <begin position="72"/>
        <end position="91"/>
    </location>
</feature>
<dbReference type="Pfam" id="PF13465">
    <property type="entry name" value="zf-H2C2_2"/>
    <property type="match status" value="2"/>
</dbReference>
<dbReference type="Gene3D" id="3.30.160.60">
    <property type="entry name" value="Classic Zinc Finger"/>
    <property type="match status" value="3"/>
</dbReference>
<dbReference type="CDD" id="cd07765">
    <property type="entry name" value="KRAB_A-box"/>
    <property type="match status" value="1"/>
</dbReference>
<dbReference type="SUPFAM" id="SSF57667">
    <property type="entry name" value="beta-beta-alpha zinc fingers"/>
    <property type="match status" value="2"/>
</dbReference>
<accession>A0A8C2M566</accession>
<dbReference type="GO" id="GO:0005634">
    <property type="term" value="C:nucleus"/>
    <property type="evidence" value="ECO:0007669"/>
    <property type="project" value="UniProtKB-SubCell"/>
</dbReference>
<dbReference type="Gene3D" id="6.10.140.140">
    <property type="match status" value="1"/>
</dbReference>
<dbReference type="PROSITE" id="PS50157">
    <property type="entry name" value="ZINC_FINGER_C2H2_2"/>
    <property type="match status" value="3"/>
</dbReference>
<reference evidence="11" key="1">
    <citation type="submission" date="2025-08" db="UniProtKB">
        <authorList>
            <consortium name="Ensembl"/>
        </authorList>
    </citation>
    <scope>IDENTIFICATION</scope>
</reference>
<dbReference type="FunFam" id="3.30.160.60:FF:002402">
    <property type="entry name" value="Zinc finger protein 347"/>
    <property type="match status" value="1"/>
</dbReference>
<dbReference type="InterPro" id="IPR036236">
    <property type="entry name" value="Znf_C2H2_sf"/>
</dbReference>
<dbReference type="PANTHER" id="PTHR23234:SF10">
    <property type="entry name" value="RIKEN CDNA 6720489N17 GENE-RELATED"/>
    <property type="match status" value="1"/>
</dbReference>
<dbReference type="GO" id="GO:0006355">
    <property type="term" value="P:regulation of DNA-templated transcription"/>
    <property type="evidence" value="ECO:0007669"/>
    <property type="project" value="InterPro"/>
</dbReference>
<evidence type="ECO:0000256" key="7">
    <source>
        <dbReference type="ARBA" id="ARBA00023163"/>
    </source>
</evidence>
<keyword evidence="5" id="KW-0862">Zinc</keyword>
<dbReference type="InterPro" id="IPR050758">
    <property type="entry name" value="Znf_C2H2-type"/>
</dbReference>
<protein>
    <recommendedName>
        <fullName evidence="13">Zinc finger protein 120-like</fullName>
    </recommendedName>
</protein>
<evidence type="ECO:0000256" key="3">
    <source>
        <dbReference type="ARBA" id="ARBA00022737"/>
    </source>
</evidence>
<feature type="domain" description="KRAB" evidence="10">
    <location>
        <begin position="1"/>
        <end position="78"/>
    </location>
</feature>
<organism evidence="11 12">
    <name type="scientific">Cricetulus griseus</name>
    <name type="common">Chinese hamster</name>
    <name type="synonym">Cricetulus barabensis griseus</name>
    <dbReference type="NCBI Taxonomy" id="10029"/>
    <lineage>
        <taxon>Eukaryota</taxon>
        <taxon>Metazoa</taxon>
        <taxon>Chordata</taxon>
        <taxon>Craniata</taxon>
        <taxon>Vertebrata</taxon>
        <taxon>Euteleostomi</taxon>
        <taxon>Mammalia</taxon>
        <taxon>Eutheria</taxon>
        <taxon>Euarchontoglires</taxon>
        <taxon>Glires</taxon>
        <taxon>Rodentia</taxon>
        <taxon>Myomorpha</taxon>
        <taxon>Muroidea</taxon>
        <taxon>Cricetidae</taxon>
        <taxon>Cricetinae</taxon>
        <taxon>Cricetulus</taxon>
    </lineage>
</organism>
<evidence type="ECO:0008006" key="13">
    <source>
        <dbReference type="Google" id="ProtNLM"/>
    </source>
</evidence>
<evidence type="ECO:0000259" key="9">
    <source>
        <dbReference type="PROSITE" id="PS50157"/>
    </source>
</evidence>
<evidence type="ECO:0000256" key="5">
    <source>
        <dbReference type="ARBA" id="ARBA00022833"/>
    </source>
</evidence>
<sequence length="157" mass="18565">DDVYIDFTWEEWTLMDPSQKKLYEDVMLETYRNLTTIGYRWEDHHVEECYQNSRRYERGHTGEKPHVCNQSAFTKCGHLKSHERTHTGEKPYECNQCGKSFSQRSNLQRHEATHTGKKPYKCNQCGKAFAHRSSLQIHEGTHAEEKSHVCNQCDKQE</sequence>
<dbReference type="GO" id="GO:0008270">
    <property type="term" value="F:zinc ion binding"/>
    <property type="evidence" value="ECO:0007669"/>
    <property type="project" value="UniProtKB-KW"/>
</dbReference>
<name>A0A8C2M566_CRIGR</name>
<keyword evidence="6" id="KW-0805">Transcription regulation</keyword>
<dbReference type="AlphaFoldDB" id="A0A8C2M566"/>
<dbReference type="FunFam" id="3.30.160.60:FF:000184">
    <property type="entry name" value="Zinc finger protein 333"/>
    <property type="match status" value="1"/>
</dbReference>
<dbReference type="InterPro" id="IPR036051">
    <property type="entry name" value="KRAB_dom_sf"/>
</dbReference>
<dbReference type="Pfam" id="PF01352">
    <property type="entry name" value="KRAB"/>
    <property type="match status" value="1"/>
</dbReference>
<dbReference type="PROSITE" id="PS00028">
    <property type="entry name" value="ZINC_FINGER_C2H2_1"/>
    <property type="match status" value="2"/>
</dbReference>
<dbReference type="Ensembl" id="ENSCGRT00001016312.1">
    <property type="protein sequence ID" value="ENSCGRP00001012079.1"/>
    <property type="gene ID" value="ENSCGRG00001013570.1"/>
</dbReference>
<feature type="domain" description="C2H2-type" evidence="9">
    <location>
        <begin position="120"/>
        <end position="147"/>
    </location>
</feature>
<evidence type="ECO:0000313" key="11">
    <source>
        <dbReference type="Ensembl" id="ENSCGRP00001012079.1"/>
    </source>
</evidence>
<dbReference type="PROSITE" id="PS50805">
    <property type="entry name" value="KRAB"/>
    <property type="match status" value="1"/>
</dbReference>
<evidence type="ECO:0000256" key="2">
    <source>
        <dbReference type="ARBA" id="ARBA00022723"/>
    </source>
</evidence>
<dbReference type="SUPFAM" id="SSF109640">
    <property type="entry name" value="KRAB domain (Kruppel-associated box)"/>
    <property type="match status" value="1"/>
</dbReference>
<dbReference type="InterPro" id="IPR013087">
    <property type="entry name" value="Znf_C2H2_type"/>
</dbReference>
<evidence type="ECO:0000256" key="8">
    <source>
        <dbReference type="PROSITE-ProRule" id="PRU00042"/>
    </source>
</evidence>
<evidence type="ECO:0000313" key="12">
    <source>
        <dbReference type="Proteomes" id="UP000694386"/>
    </source>
</evidence>
<dbReference type="PANTHER" id="PTHR23234">
    <property type="entry name" value="ZNF44 PROTEIN"/>
    <property type="match status" value="1"/>
</dbReference>
<reference evidence="11" key="2">
    <citation type="submission" date="2025-09" db="UniProtKB">
        <authorList>
            <consortium name="Ensembl"/>
        </authorList>
    </citation>
    <scope>IDENTIFICATION</scope>
</reference>
<keyword evidence="2" id="KW-0479">Metal-binding</keyword>